<sequence length="220" mass="24544">MGKAPVGPSHLTKVLKVLKAEPKLSLSGVRTLKLSYAFRNDHFGARHFAKEELPRIKYANPNLQVEVEKVIKTKEDHWRPEMELHFNNGAVKAIDMHDKWSTTILHELLETSGGEPWRRWKASASKSGVPLFPGEEQAAAYVPPIRGAATFPNLKEWRASAPERALAKERLEKETKAREDAKAKETVKSKKAAAEEVVTELSPEVLENLRTKTGAAAILP</sequence>
<dbReference type="Gene3D" id="3.40.30.10">
    <property type="entry name" value="Glutaredoxin"/>
    <property type="match status" value="1"/>
</dbReference>
<dbReference type="GO" id="GO:1990904">
    <property type="term" value="C:ribonucleoprotein complex"/>
    <property type="evidence" value="ECO:0007669"/>
    <property type="project" value="UniProtKB-KW"/>
</dbReference>
<feature type="region of interest" description="Disordered" evidence="5">
    <location>
        <begin position="172"/>
        <end position="197"/>
    </location>
</feature>
<dbReference type="Pfam" id="PF05047">
    <property type="entry name" value="L51_S25_CI-B8"/>
    <property type="match status" value="1"/>
</dbReference>
<dbReference type="AlphaFoldDB" id="A0A6A4HUY5"/>
<dbReference type="GO" id="GO:0005840">
    <property type="term" value="C:ribosome"/>
    <property type="evidence" value="ECO:0007669"/>
    <property type="project" value="UniProtKB-KW"/>
</dbReference>
<dbReference type="InterPro" id="IPR007741">
    <property type="entry name" value="Ribosomal_mL43/mS25/NADH_DH"/>
</dbReference>
<evidence type="ECO:0000256" key="4">
    <source>
        <dbReference type="ARBA" id="ARBA00023274"/>
    </source>
</evidence>
<evidence type="ECO:0000256" key="3">
    <source>
        <dbReference type="ARBA" id="ARBA00023128"/>
    </source>
</evidence>
<feature type="compositionally biased region" description="Basic and acidic residues" evidence="5">
    <location>
        <begin position="172"/>
        <end position="194"/>
    </location>
</feature>
<keyword evidence="2" id="KW-0689">Ribosomal protein</keyword>
<dbReference type="GO" id="GO:0005739">
    <property type="term" value="C:mitochondrion"/>
    <property type="evidence" value="ECO:0007669"/>
    <property type="project" value="UniProtKB-SubCell"/>
</dbReference>
<name>A0A6A4HUY5_9AGAR</name>
<keyword evidence="8" id="KW-1185">Reference proteome</keyword>
<accession>A0A6A4HUY5</accession>
<evidence type="ECO:0000256" key="2">
    <source>
        <dbReference type="ARBA" id="ARBA00022980"/>
    </source>
</evidence>
<gene>
    <name evidence="7" type="ORF">BT96DRAFT_879857</name>
</gene>
<dbReference type="GO" id="GO:0003735">
    <property type="term" value="F:structural constituent of ribosome"/>
    <property type="evidence" value="ECO:0007669"/>
    <property type="project" value="InterPro"/>
</dbReference>
<protein>
    <recommendedName>
        <fullName evidence="6">Ribosomal protein/NADH dehydrogenase domain-containing protein</fullName>
    </recommendedName>
</protein>
<dbReference type="InterPro" id="IPR040049">
    <property type="entry name" value="Ribosomal_mS25/mL61"/>
</dbReference>
<evidence type="ECO:0000256" key="5">
    <source>
        <dbReference type="SAM" id="MobiDB-lite"/>
    </source>
</evidence>
<comment type="subcellular location">
    <subcellularLocation>
        <location evidence="1">Mitochondrion</location>
    </subcellularLocation>
</comment>
<evidence type="ECO:0000313" key="8">
    <source>
        <dbReference type="Proteomes" id="UP000799118"/>
    </source>
</evidence>
<feature type="domain" description="Ribosomal protein/NADH dehydrogenase" evidence="6">
    <location>
        <begin position="37"/>
        <end position="115"/>
    </location>
</feature>
<dbReference type="PANTHER" id="PTHR13274:SF2">
    <property type="entry name" value="SMALL RIBOSOMAL SUBUNIT PROTEIN MS25"/>
    <property type="match status" value="1"/>
</dbReference>
<evidence type="ECO:0000256" key="1">
    <source>
        <dbReference type="ARBA" id="ARBA00004173"/>
    </source>
</evidence>
<dbReference type="InterPro" id="IPR036249">
    <property type="entry name" value="Thioredoxin-like_sf"/>
</dbReference>
<dbReference type="PANTHER" id="PTHR13274">
    <property type="entry name" value="MITOCHONDRIAL RIBOSOMAL PROTEIN S25"/>
    <property type="match status" value="1"/>
</dbReference>
<dbReference type="SMART" id="SM00916">
    <property type="entry name" value="L51_S25_CI-B8"/>
    <property type="match status" value="1"/>
</dbReference>
<evidence type="ECO:0000259" key="6">
    <source>
        <dbReference type="SMART" id="SM00916"/>
    </source>
</evidence>
<proteinExistence type="predicted"/>
<dbReference type="Proteomes" id="UP000799118">
    <property type="component" value="Unassembled WGS sequence"/>
</dbReference>
<evidence type="ECO:0000313" key="7">
    <source>
        <dbReference type="EMBL" id="KAE9402006.1"/>
    </source>
</evidence>
<dbReference type="SUPFAM" id="SSF52833">
    <property type="entry name" value="Thioredoxin-like"/>
    <property type="match status" value="1"/>
</dbReference>
<dbReference type="OrthoDB" id="1696305at2759"/>
<dbReference type="EMBL" id="ML769439">
    <property type="protein sequence ID" value="KAE9402006.1"/>
    <property type="molecule type" value="Genomic_DNA"/>
</dbReference>
<organism evidence="7 8">
    <name type="scientific">Gymnopus androsaceus JB14</name>
    <dbReference type="NCBI Taxonomy" id="1447944"/>
    <lineage>
        <taxon>Eukaryota</taxon>
        <taxon>Fungi</taxon>
        <taxon>Dikarya</taxon>
        <taxon>Basidiomycota</taxon>
        <taxon>Agaricomycotina</taxon>
        <taxon>Agaricomycetes</taxon>
        <taxon>Agaricomycetidae</taxon>
        <taxon>Agaricales</taxon>
        <taxon>Marasmiineae</taxon>
        <taxon>Omphalotaceae</taxon>
        <taxon>Gymnopus</taxon>
    </lineage>
</organism>
<reference evidence="7" key="1">
    <citation type="journal article" date="2019" name="Environ. Microbiol.">
        <title>Fungal ecological strategies reflected in gene transcription - a case study of two litter decomposers.</title>
        <authorList>
            <person name="Barbi F."/>
            <person name="Kohler A."/>
            <person name="Barry K."/>
            <person name="Baskaran P."/>
            <person name="Daum C."/>
            <person name="Fauchery L."/>
            <person name="Ihrmark K."/>
            <person name="Kuo A."/>
            <person name="LaButti K."/>
            <person name="Lipzen A."/>
            <person name="Morin E."/>
            <person name="Grigoriev I.V."/>
            <person name="Henrissat B."/>
            <person name="Lindahl B."/>
            <person name="Martin F."/>
        </authorList>
    </citation>
    <scope>NUCLEOTIDE SEQUENCE</scope>
    <source>
        <strain evidence="7">JB14</strain>
    </source>
</reference>
<keyword evidence="3" id="KW-0496">Mitochondrion</keyword>
<keyword evidence="4" id="KW-0687">Ribonucleoprotein</keyword>